<feature type="transmembrane region" description="Helical" evidence="6">
    <location>
        <begin position="627"/>
        <end position="649"/>
    </location>
</feature>
<keyword evidence="2 5" id="KW-0812">Transmembrane</keyword>
<evidence type="ECO:0000256" key="5">
    <source>
        <dbReference type="RuleBase" id="RU003945"/>
    </source>
</evidence>
<proteinExistence type="inferred from homology"/>
<dbReference type="InterPro" id="IPR028055">
    <property type="entry name" value="YidC/Oxa/ALB_C"/>
</dbReference>
<evidence type="ECO:0000313" key="9">
    <source>
        <dbReference type="Proteomes" id="UP000464317"/>
    </source>
</evidence>
<evidence type="ECO:0000256" key="6">
    <source>
        <dbReference type="SAM" id="Phobius"/>
    </source>
</evidence>
<dbReference type="RefSeq" id="WP_161552905.1">
    <property type="nucleotide sequence ID" value="NZ_AP022325.1"/>
</dbReference>
<dbReference type="NCBIfam" id="NF002567">
    <property type="entry name" value="PRK02201.1-2"/>
    <property type="match status" value="1"/>
</dbReference>
<feature type="transmembrane region" description="Helical" evidence="6">
    <location>
        <begin position="532"/>
        <end position="549"/>
    </location>
</feature>
<dbReference type="GO" id="GO:0051205">
    <property type="term" value="P:protein insertion into membrane"/>
    <property type="evidence" value="ECO:0007669"/>
    <property type="project" value="TreeGrafter"/>
</dbReference>
<keyword evidence="3 6" id="KW-1133">Transmembrane helix</keyword>
<dbReference type="PANTHER" id="PTHR12428">
    <property type="entry name" value="OXA1"/>
    <property type="match status" value="1"/>
</dbReference>
<dbReference type="AlphaFoldDB" id="A0A809RUQ8"/>
<keyword evidence="4 6" id="KW-0472">Membrane</keyword>
<dbReference type="InterPro" id="IPR001708">
    <property type="entry name" value="YidC/ALB3/OXA1/COX18"/>
</dbReference>
<dbReference type="Pfam" id="PF02096">
    <property type="entry name" value="60KD_IMP"/>
    <property type="match status" value="1"/>
</dbReference>
<gene>
    <name evidence="8" type="ORF">JPM2_0630</name>
</gene>
<name>A0A809RUQ8_9BACT</name>
<feature type="transmembrane region" description="Helical" evidence="6">
    <location>
        <begin position="33"/>
        <end position="53"/>
    </location>
</feature>
<dbReference type="EMBL" id="AP022325">
    <property type="protein sequence ID" value="BBU47370.1"/>
    <property type="molecule type" value="Genomic_DNA"/>
</dbReference>
<evidence type="ECO:0000259" key="7">
    <source>
        <dbReference type="Pfam" id="PF02096"/>
    </source>
</evidence>
<reference evidence="8 9" key="1">
    <citation type="submission" date="2020-01" db="EMBL/GenBank/DDBJ databases">
        <title>Complete genome sequence of Mycoplasma felis strain Myco-2.</title>
        <authorList>
            <person name="Kinoshita Y."/>
            <person name="Niwa H."/>
            <person name="Uchida-Fujii E."/>
            <person name="Nukada T."/>
        </authorList>
    </citation>
    <scope>NUCLEOTIDE SEQUENCE [LARGE SCALE GENOMIC DNA]</scope>
    <source>
        <strain evidence="8 9">Myco-2</strain>
    </source>
</reference>
<feature type="domain" description="Membrane insertase YidC/Oxa/ALB C-terminal" evidence="7">
    <location>
        <begin position="459"/>
        <end position="662"/>
    </location>
</feature>
<dbReference type="PANTHER" id="PTHR12428:SF65">
    <property type="entry name" value="CYTOCHROME C OXIDASE ASSEMBLY PROTEIN COX18, MITOCHONDRIAL"/>
    <property type="match status" value="1"/>
</dbReference>
<evidence type="ECO:0000313" key="8">
    <source>
        <dbReference type="EMBL" id="BBU47370.1"/>
    </source>
</evidence>
<organism evidence="8 9">
    <name type="scientific">Mycoplasmopsis felis</name>
    <dbReference type="NCBI Taxonomy" id="33923"/>
    <lineage>
        <taxon>Bacteria</taxon>
        <taxon>Bacillati</taxon>
        <taxon>Mycoplasmatota</taxon>
        <taxon>Mycoplasmoidales</taxon>
        <taxon>Metamycoplasmataceae</taxon>
        <taxon>Mycoplasmopsis</taxon>
    </lineage>
</organism>
<dbReference type="GO" id="GO:0005886">
    <property type="term" value="C:plasma membrane"/>
    <property type="evidence" value="ECO:0007669"/>
    <property type="project" value="TreeGrafter"/>
</dbReference>
<evidence type="ECO:0000256" key="1">
    <source>
        <dbReference type="ARBA" id="ARBA00004141"/>
    </source>
</evidence>
<accession>A0A809RUQ8</accession>
<protein>
    <recommendedName>
        <fullName evidence="7">Membrane insertase YidC/Oxa/ALB C-terminal domain-containing protein</fullName>
    </recommendedName>
</protein>
<dbReference type="KEGG" id="mfel:JPM2_0630"/>
<evidence type="ECO:0000256" key="2">
    <source>
        <dbReference type="ARBA" id="ARBA00022692"/>
    </source>
</evidence>
<evidence type="ECO:0000256" key="3">
    <source>
        <dbReference type="ARBA" id="ARBA00022989"/>
    </source>
</evidence>
<comment type="subcellular location">
    <subcellularLocation>
        <location evidence="1 5">Membrane</location>
        <topology evidence="1 5">Multi-pass membrane protein</topology>
    </subcellularLocation>
</comment>
<sequence>MKKTNNFNYFTQDGKDQEKKKATIKKVWKWIKITLYAMLFGLTITGCVQSFVLKNSSNVGNGIEFYIDQEDIGPKVNTLTNRETKLNVAVVDNNGKSQKDNANQDNNYELAILNINQDKNVYLNNKEVISNLNKQSTNNGGKNIGQPKVWYSSVALDIPTEDLKRLGYNETTPFNLVQKQTNNESNQYLFIGNDSNKYAYLNEIKDIILLDFPKPGEQYITLDTHSITEDEKTITTNKVDENKNFTLLGFSGLQKIIKYDGSNEKQKNVAFARDILQTFYDYSFGKRSKFINSLNNVIFAENKKADNSNYNDFSEYLIVLGEKLKNNQAVKISQIEREMINTYQQTMVEYLSVLGLLNKADIGNHKEDSTVVPAAKNQATKYDYQENVFTRLGTHIKDKTQINDINTPFRGDYPIEPITNWGQAWGYGPFYGLLVYPLSALTQSMRQAIPELGGWGSIIVIIISLVITRLLMFAITFKSKMMQSVQEGLRTKKAAIEAKYVGFEKNKAMKMKKNQEIQALYAKYNISPLDQFGSMLITMPVFFTMWRVIQGIPEIKQTVWLGLNFSSQSWTKVLGGEFIYLWILIVTIGIQVLSQMLPKLLERKKFKQATTIAEAQALKKSERTQKIMVIVFAVITILFTVGVQVYWLFGGLWQILEVLLLHKVKRTKWFKERYSKKILKDR</sequence>
<feature type="transmembrane region" description="Helical" evidence="6">
    <location>
        <begin position="579"/>
        <end position="597"/>
    </location>
</feature>
<dbReference type="Proteomes" id="UP000464317">
    <property type="component" value="Chromosome"/>
</dbReference>
<dbReference type="GO" id="GO:0032977">
    <property type="term" value="F:membrane insertase activity"/>
    <property type="evidence" value="ECO:0007669"/>
    <property type="project" value="InterPro"/>
</dbReference>
<feature type="transmembrane region" description="Helical" evidence="6">
    <location>
        <begin position="452"/>
        <end position="475"/>
    </location>
</feature>
<comment type="similarity">
    <text evidence="5">Belongs to the OXA1/ALB3/YidC family.</text>
</comment>
<evidence type="ECO:0000256" key="4">
    <source>
        <dbReference type="ARBA" id="ARBA00023136"/>
    </source>
</evidence>
<keyword evidence="9" id="KW-1185">Reference proteome</keyword>